<evidence type="ECO:0000313" key="4">
    <source>
        <dbReference type="Proteomes" id="UP000282613"/>
    </source>
</evidence>
<accession>A0A0R3W0X7</accession>
<reference evidence="5" key="1">
    <citation type="submission" date="2017-02" db="UniProtKB">
        <authorList>
            <consortium name="WormBaseParasite"/>
        </authorList>
    </citation>
    <scope>IDENTIFICATION</scope>
</reference>
<dbReference type="AlphaFoldDB" id="A0A0R3W0X7"/>
<dbReference type="Proteomes" id="UP000282613">
    <property type="component" value="Unassembled WGS sequence"/>
</dbReference>
<evidence type="ECO:0000313" key="5">
    <source>
        <dbReference type="WBParaSite" id="TASK_0000335301-mRNA-1"/>
    </source>
</evidence>
<keyword evidence="2" id="KW-0472">Membrane</keyword>
<reference evidence="3 4" key="2">
    <citation type="submission" date="2018-11" db="EMBL/GenBank/DDBJ databases">
        <authorList>
            <consortium name="Pathogen Informatics"/>
        </authorList>
    </citation>
    <scope>NUCLEOTIDE SEQUENCE [LARGE SCALE GENOMIC DNA]</scope>
</reference>
<gene>
    <name evidence="3" type="ORF">TASK_LOCUS3354</name>
</gene>
<feature type="region of interest" description="Disordered" evidence="1">
    <location>
        <begin position="68"/>
        <end position="96"/>
    </location>
</feature>
<protein>
    <submittedName>
        <fullName evidence="5">Transmembrane protein</fullName>
    </submittedName>
</protein>
<proteinExistence type="predicted"/>
<dbReference type="WBParaSite" id="TASK_0000335301-mRNA-1">
    <property type="protein sequence ID" value="TASK_0000335301-mRNA-1"/>
    <property type="gene ID" value="TASK_0000335301"/>
</dbReference>
<organism evidence="5">
    <name type="scientific">Taenia asiatica</name>
    <name type="common">Asian tapeworm</name>
    <dbReference type="NCBI Taxonomy" id="60517"/>
    <lineage>
        <taxon>Eukaryota</taxon>
        <taxon>Metazoa</taxon>
        <taxon>Spiralia</taxon>
        <taxon>Lophotrochozoa</taxon>
        <taxon>Platyhelminthes</taxon>
        <taxon>Cestoda</taxon>
        <taxon>Eucestoda</taxon>
        <taxon>Cyclophyllidea</taxon>
        <taxon>Taeniidae</taxon>
        <taxon>Taenia</taxon>
    </lineage>
</organism>
<evidence type="ECO:0000256" key="1">
    <source>
        <dbReference type="SAM" id="MobiDB-lite"/>
    </source>
</evidence>
<keyword evidence="4" id="KW-1185">Reference proteome</keyword>
<dbReference type="EMBL" id="UYRS01018296">
    <property type="protein sequence ID" value="VDK31694.1"/>
    <property type="molecule type" value="Genomic_DNA"/>
</dbReference>
<keyword evidence="2" id="KW-0812">Transmembrane</keyword>
<keyword evidence="2" id="KW-1133">Transmembrane helix</keyword>
<sequence>MGLTTPSSVSHDLVVEKDTEMLLACVGVGVGLLSAATAGYIKAGQPMDSRDVRLVLVLSPAEVTAAAATATAQRSPLRHRSVGESLRSSRVFPRHV</sequence>
<feature type="transmembrane region" description="Helical" evidence="2">
    <location>
        <begin position="21"/>
        <end position="41"/>
    </location>
</feature>
<evidence type="ECO:0000313" key="3">
    <source>
        <dbReference type="EMBL" id="VDK31694.1"/>
    </source>
</evidence>
<evidence type="ECO:0000256" key="2">
    <source>
        <dbReference type="SAM" id="Phobius"/>
    </source>
</evidence>
<name>A0A0R3W0X7_TAEAS</name>